<dbReference type="AlphaFoldDB" id="W7TYX5"/>
<organism evidence="2 3">
    <name type="scientific">Nannochloropsis gaditana</name>
    <dbReference type="NCBI Taxonomy" id="72520"/>
    <lineage>
        <taxon>Eukaryota</taxon>
        <taxon>Sar</taxon>
        <taxon>Stramenopiles</taxon>
        <taxon>Ochrophyta</taxon>
        <taxon>Eustigmatophyceae</taxon>
        <taxon>Eustigmatales</taxon>
        <taxon>Monodopsidaceae</taxon>
        <taxon>Nannochloropsis</taxon>
    </lineage>
</organism>
<keyword evidence="3" id="KW-1185">Reference proteome</keyword>
<name>W7TYX5_9STRA</name>
<dbReference type="InterPro" id="IPR045865">
    <property type="entry name" value="ACT-like_dom_sf"/>
</dbReference>
<reference evidence="2 3" key="1">
    <citation type="journal article" date="2014" name="Mol. Plant">
        <title>Chromosome Scale Genome Assembly and Transcriptome Profiling of Nannochloropsis gaditana in Nitrogen Depletion.</title>
        <authorList>
            <person name="Corteggiani Carpinelli E."/>
            <person name="Telatin A."/>
            <person name="Vitulo N."/>
            <person name="Forcato C."/>
            <person name="D'Angelo M."/>
            <person name="Schiavon R."/>
            <person name="Vezzi A."/>
            <person name="Giacometti G.M."/>
            <person name="Morosinotto T."/>
            <person name="Valle G."/>
        </authorList>
    </citation>
    <scope>NUCLEOTIDE SEQUENCE [LARGE SCALE GENOMIC DNA]</scope>
    <source>
        <strain evidence="2 3">B-31</strain>
    </source>
</reference>
<protein>
    <submittedName>
        <fullName evidence="2">Glycine cleavage system regulatory protein</fullName>
    </submittedName>
</protein>
<dbReference type="SUPFAM" id="SSF55021">
    <property type="entry name" value="ACT-like"/>
    <property type="match status" value="1"/>
</dbReference>
<dbReference type="InterPro" id="IPR002912">
    <property type="entry name" value="ACT_dom"/>
</dbReference>
<accession>W7TYX5</accession>
<sequence>MKVLASLTFDLTLGGSKRSFIDPNTPSHLEFLFNFHTCFPPALPGQDAAMLSTFSSNLKRAAMHPTMMHMVRVNLARAGMVSVSRASTPADSHFILTATGPDRAGIVFDIAKLVLDNNGDIQESRMMRMGCDFSLMMRVAAPKPDADQITQKLGKVGGMSVITHPVTAERANQVVPKPAWKANFNVEGVNHPGLVYKVTELFFARGLRVEKLHTDTKIAPFGGTVLFLMDGTIISDKPIDFADLKEASESLSSFLGIDLDLKPLPTSE</sequence>
<evidence type="ECO:0000259" key="1">
    <source>
        <dbReference type="PROSITE" id="PS51671"/>
    </source>
</evidence>
<dbReference type="Gene3D" id="3.30.70.260">
    <property type="match status" value="2"/>
</dbReference>
<dbReference type="PANTHER" id="PTHR34875:SF6">
    <property type="entry name" value="UPF0237 PROTEIN MJ1558"/>
    <property type="match status" value="1"/>
</dbReference>
<dbReference type="PANTHER" id="PTHR34875">
    <property type="entry name" value="UPF0237 PROTEIN MJ1558"/>
    <property type="match status" value="1"/>
</dbReference>
<comment type="caution">
    <text evidence="2">The sequence shown here is derived from an EMBL/GenBank/DDBJ whole genome shotgun (WGS) entry which is preliminary data.</text>
</comment>
<proteinExistence type="predicted"/>
<dbReference type="EMBL" id="AZIL01000830">
    <property type="protein sequence ID" value="EWM25851.1"/>
    <property type="molecule type" value="Genomic_DNA"/>
</dbReference>
<dbReference type="PROSITE" id="PS51671">
    <property type="entry name" value="ACT"/>
    <property type="match status" value="1"/>
</dbReference>
<gene>
    <name evidence="2" type="ORF">Naga_100021g72</name>
</gene>
<feature type="domain" description="ACT" evidence="1">
    <location>
        <begin position="183"/>
        <end position="266"/>
    </location>
</feature>
<dbReference type="Pfam" id="PF13740">
    <property type="entry name" value="ACT_6"/>
    <property type="match status" value="1"/>
</dbReference>
<evidence type="ECO:0000313" key="3">
    <source>
        <dbReference type="Proteomes" id="UP000019335"/>
    </source>
</evidence>
<evidence type="ECO:0000313" key="2">
    <source>
        <dbReference type="EMBL" id="EWM25851.1"/>
    </source>
</evidence>
<dbReference type="OrthoDB" id="5345392at2759"/>
<dbReference type="InterPro" id="IPR050990">
    <property type="entry name" value="UPF0237/GcvR_regulator"/>
</dbReference>
<dbReference type="Proteomes" id="UP000019335">
    <property type="component" value="Chromosome 10"/>
</dbReference>